<dbReference type="GO" id="GO:0005829">
    <property type="term" value="C:cytosol"/>
    <property type="evidence" value="ECO:0007669"/>
    <property type="project" value="TreeGrafter"/>
</dbReference>
<evidence type="ECO:0000313" key="1">
    <source>
        <dbReference type="EMBL" id="VVD59312.1"/>
    </source>
</evidence>
<evidence type="ECO:0000313" key="2">
    <source>
        <dbReference type="Proteomes" id="UP000333828"/>
    </source>
</evidence>
<dbReference type="InterPro" id="IPR007814">
    <property type="entry name" value="PaaA_PaaC"/>
</dbReference>
<dbReference type="SUPFAM" id="SSF47240">
    <property type="entry name" value="Ferritin-like"/>
    <property type="match status" value="1"/>
</dbReference>
<accession>A0A5E4R9V2</accession>
<organism evidence="1 2">
    <name type="scientific">Pandoraea iniqua</name>
    <dbReference type="NCBI Taxonomy" id="2508288"/>
    <lineage>
        <taxon>Bacteria</taxon>
        <taxon>Pseudomonadati</taxon>
        <taxon>Pseudomonadota</taxon>
        <taxon>Betaproteobacteria</taxon>
        <taxon>Burkholderiales</taxon>
        <taxon>Burkholderiaceae</taxon>
        <taxon>Pandoraea</taxon>
    </lineage>
</organism>
<sequence length="335" mass="37839">MYTQAIDLAGNSPKGVRTLSETEQQQQARFDARMAADQKIEPQDYMPVEYRKTLVRQISQHAHSEVVGMLPEGNWISRAPSLKRKAILLAKVQDEAGHGLYLYSAAETLGTSRDQMIDALHSGKAKYSSIFNYPTLTWADVGVIGWLVDGAAIMNQVPLCRCSYGPYARAMIRVCKEESFHQRQGFDALLSMMNGTQAQRDMVQEAVNRWWWPVLMMFGPSDKESIHSAQTMKWGIKRISNDDLRQKFVDAAIEQARVLGVTFPDPDLKWNEARKAHDYGEIDWSEFWRVVNGEGPCNKERVGTRVAAHDNGAWVRDAALAHAAKQRQRAEKQAA</sequence>
<dbReference type="AlphaFoldDB" id="A0A5E4R9V2"/>
<dbReference type="FunFam" id="1.20.1260.10:FF:000010">
    <property type="entry name" value="1,2-phenylacetyl-CoA epoxidase subunit A"/>
    <property type="match status" value="1"/>
</dbReference>
<dbReference type="EMBL" id="CABPSI010000001">
    <property type="protein sequence ID" value="VVD59312.1"/>
    <property type="molecule type" value="Genomic_DNA"/>
</dbReference>
<protein>
    <submittedName>
        <fullName evidence="1">Phenylacetate-CoA oxygenase</fullName>
    </submittedName>
</protein>
<reference evidence="1 2" key="1">
    <citation type="submission" date="2019-08" db="EMBL/GenBank/DDBJ databases">
        <authorList>
            <person name="Peeters C."/>
        </authorList>
    </citation>
    <scope>NUCLEOTIDE SEQUENCE [LARGE SCALE GENOMIC DNA]</scope>
    <source>
        <strain evidence="1 2">LMG 31115</strain>
    </source>
</reference>
<dbReference type="GO" id="GO:0010124">
    <property type="term" value="P:phenylacetate catabolic process"/>
    <property type="evidence" value="ECO:0007669"/>
    <property type="project" value="InterPro"/>
</dbReference>
<dbReference type="Pfam" id="PF05138">
    <property type="entry name" value="PaaA_PaaC"/>
    <property type="match status" value="1"/>
</dbReference>
<dbReference type="PANTHER" id="PTHR30458">
    <property type="entry name" value="PHENYLACETIC ACID DEGRADATION PROTEIN PAA"/>
    <property type="match status" value="1"/>
</dbReference>
<dbReference type="RefSeq" id="WP_058376421.1">
    <property type="nucleotide sequence ID" value="NZ_CABPSF010000009.1"/>
</dbReference>
<gene>
    <name evidence="1" type="ORF">PIN31115_00011</name>
</gene>
<name>A0A5E4R9V2_9BURK</name>
<dbReference type="InterPro" id="IPR052703">
    <property type="entry name" value="Aromatic_CoA_ox/epox"/>
</dbReference>
<dbReference type="InterPro" id="IPR009078">
    <property type="entry name" value="Ferritin-like_SF"/>
</dbReference>
<dbReference type="InterPro" id="IPR012347">
    <property type="entry name" value="Ferritin-like"/>
</dbReference>
<dbReference type="Proteomes" id="UP000333828">
    <property type="component" value="Unassembled WGS sequence"/>
</dbReference>
<dbReference type="Gene3D" id="1.20.1260.10">
    <property type="match status" value="1"/>
</dbReference>
<dbReference type="PANTHER" id="PTHR30458:SF2">
    <property type="entry name" value="1,2-PHENYLACETYL-COA EPOXIDASE, SUBUNIT A"/>
    <property type="match status" value="1"/>
</dbReference>
<dbReference type="InterPro" id="IPR011881">
    <property type="entry name" value="PaaA"/>
</dbReference>
<dbReference type="NCBIfam" id="TIGR02156">
    <property type="entry name" value="PA_CoA_Oxy1"/>
    <property type="match status" value="1"/>
</dbReference>
<proteinExistence type="predicted"/>
<dbReference type="GO" id="GO:0097266">
    <property type="term" value="F:phenylacetyl-CoA 1,2-epoxidase activity"/>
    <property type="evidence" value="ECO:0007669"/>
    <property type="project" value="InterPro"/>
</dbReference>
<keyword evidence="2" id="KW-1185">Reference proteome</keyword>